<dbReference type="RefSeq" id="WP_052288256.1">
    <property type="nucleotide sequence ID" value="NZ_QVFV01000001.1"/>
</dbReference>
<protein>
    <submittedName>
        <fullName evidence="1">GIY-YIG nuclease family protein</fullName>
    </submittedName>
</protein>
<evidence type="ECO:0000313" key="2">
    <source>
        <dbReference type="Proteomes" id="UP000292459"/>
    </source>
</evidence>
<keyword evidence="2" id="KW-1185">Reference proteome</keyword>
<dbReference type="AlphaFoldDB" id="A0A4Q7EFT6"/>
<comment type="caution">
    <text evidence="1">The sequence shown here is derived from an EMBL/GenBank/DDBJ whole genome shotgun (WGS) entry which is preliminary data.</text>
</comment>
<organism evidence="1 2">
    <name type="scientific">Leptolyngbya iicbica LK</name>
    <dbReference type="NCBI Taxonomy" id="2294035"/>
    <lineage>
        <taxon>Bacteria</taxon>
        <taxon>Bacillati</taxon>
        <taxon>Cyanobacteriota</taxon>
        <taxon>Cyanophyceae</taxon>
        <taxon>Leptolyngbyales</taxon>
        <taxon>Leptolyngbyaceae</taxon>
        <taxon>Leptolyngbya group</taxon>
        <taxon>Leptolyngbya</taxon>
        <taxon>Leptolyngbya iicbica</taxon>
    </lineage>
</organism>
<dbReference type="OrthoDB" id="508938at2"/>
<sequence length="215" mass="24770">MVWVQYHRWVKTLDVGDRVAEYQPSLLSNQDLKAAEVSWAYNRPAQQAALSADELTAWKQRIHEFQQTVKGEAGATQGSLFGDSVPSPVEAIDPFTLPQRNAEFWREQFTDAGNAALYFVLDHEADLLLYVGETVKANQRWKGTHDCKRYILNYVSAHRAADLPVQVNIGFWPYAPEDRKARQSLESELIRKWRSPFNKENWRKWATPFIGQSDT</sequence>
<dbReference type="Proteomes" id="UP000292459">
    <property type="component" value="Unassembled WGS sequence"/>
</dbReference>
<accession>A0A4Q7EFT6</accession>
<reference evidence="1 2" key="1">
    <citation type="submission" date="2018-11" db="EMBL/GenBank/DDBJ databases">
        <title>Whole genome sequencing of an environmental sample.</title>
        <authorList>
            <person name="Sarangi A.N."/>
            <person name="Singh D."/>
            <person name="Tripathy S."/>
        </authorList>
    </citation>
    <scope>NUCLEOTIDE SEQUENCE [LARGE SCALE GENOMIC DNA]</scope>
    <source>
        <strain evidence="1 2">Lakshadweep</strain>
    </source>
</reference>
<proteinExistence type="predicted"/>
<evidence type="ECO:0000313" key="1">
    <source>
        <dbReference type="EMBL" id="RZM82451.1"/>
    </source>
</evidence>
<gene>
    <name evidence="1" type="ORF">DYY88_04195</name>
</gene>
<name>A0A4Q7EFT6_9CYAN</name>
<dbReference type="EMBL" id="QVFV01000001">
    <property type="protein sequence ID" value="RZM82451.1"/>
    <property type="molecule type" value="Genomic_DNA"/>
</dbReference>